<feature type="compositionally biased region" description="Basic and acidic residues" evidence="3">
    <location>
        <begin position="49"/>
        <end position="63"/>
    </location>
</feature>
<dbReference type="FunFam" id="1.20.900.10:FF:000019">
    <property type="entry name" value="Pleckstrin homology domain-containing family G member 1"/>
    <property type="match status" value="1"/>
</dbReference>
<dbReference type="GO" id="GO:0031267">
    <property type="term" value="F:small GTPase binding"/>
    <property type="evidence" value="ECO:0007669"/>
    <property type="project" value="TreeGrafter"/>
</dbReference>
<dbReference type="GO" id="GO:0005085">
    <property type="term" value="F:guanyl-nucleotide exchange factor activity"/>
    <property type="evidence" value="ECO:0007669"/>
    <property type="project" value="InterPro"/>
</dbReference>
<dbReference type="Pfam" id="PF22697">
    <property type="entry name" value="SOS1_NGEF_PH"/>
    <property type="match status" value="1"/>
</dbReference>
<proteinExistence type="predicted"/>
<organism evidence="6 7">
    <name type="scientific">Chanos chanos</name>
    <name type="common">Milkfish</name>
    <name type="synonym">Mugil chanos</name>
    <dbReference type="NCBI Taxonomy" id="29144"/>
    <lineage>
        <taxon>Eukaryota</taxon>
        <taxon>Metazoa</taxon>
        <taxon>Chordata</taxon>
        <taxon>Craniata</taxon>
        <taxon>Vertebrata</taxon>
        <taxon>Euteleostomi</taxon>
        <taxon>Actinopterygii</taxon>
        <taxon>Neopterygii</taxon>
        <taxon>Teleostei</taxon>
        <taxon>Ostariophysi</taxon>
        <taxon>Gonorynchiformes</taxon>
        <taxon>Chanidae</taxon>
        <taxon>Chanos</taxon>
    </lineage>
</organism>
<dbReference type="Pfam" id="PF00621">
    <property type="entry name" value="RhoGEF"/>
    <property type="match status" value="1"/>
</dbReference>
<evidence type="ECO:0000313" key="7">
    <source>
        <dbReference type="RefSeq" id="XP_030629714.1"/>
    </source>
</evidence>
<feature type="region of interest" description="Disordered" evidence="3">
    <location>
        <begin position="49"/>
        <end position="83"/>
    </location>
</feature>
<feature type="compositionally biased region" description="Polar residues" evidence="3">
    <location>
        <begin position="64"/>
        <end position="76"/>
    </location>
</feature>
<dbReference type="OrthoDB" id="1594986at2759"/>
<evidence type="ECO:0000256" key="2">
    <source>
        <dbReference type="SAM" id="Coils"/>
    </source>
</evidence>
<gene>
    <name evidence="7 8" type="primary">LOC115811581</name>
</gene>
<dbReference type="GO" id="GO:0005829">
    <property type="term" value="C:cytosol"/>
    <property type="evidence" value="ECO:0007669"/>
    <property type="project" value="UniProtKB-ARBA"/>
</dbReference>
<dbReference type="SMART" id="SM00233">
    <property type="entry name" value="PH"/>
    <property type="match status" value="1"/>
</dbReference>
<dbReference type="GeneID" id="115811581"/>
<dbReference type="Proteomes" id="UP000504632">
    <property type="component" value="Chromosome 1"/>
</dbReference>
<dbReference type="InterPro" id="IPR000219">
    <property type="entry name" value="DH_dom"/>
</dbReference>
<dbReference type="SUPFAM" id="SSF50729">
    <property type="entry name" value="PH domain-like"/>
    <property type="match status" value="1"/>
</dbReference>
<accession>A0A6J2VBP0</accession>
<dbReference type="Gene3D" id="1.20.900.10">
    <property type="entry name" value="Dbl homology (DH) domain"/>
    <property type="match status" value="1"/>
</dbReference>
<dbReference type="PANTHER" id="PTHR45924">
    <property type="entry name" value="FI17866P1"/>
    <property type="match status" value="1"/>
</dbReference>
<feature type="region of interest" description="Disordered" evidence="3">
    <location>
        <begin position="495"/>
        <end position="519"/>
    </location>
</feature>
<dbReference type="PROSITE" id="PS50003">
    <property type="entry name" value="PH_DOMAIN"/>
    <property type="match status" value="1"/>
</dbReference>
<feature type="domain" description="PH" evidence="4">
    <location>
        <begin position="309"/>
        <end position="407"/>
    </location>
</feature>
<dbReference type="RefSeq" id="XP_030629714.1">
    <property type="nucleotide sequence ID" value="XM_030773854.1"/>
</dbReference>
<dbReference type="InterPro" id="IPR043324">
    <property type="entry name" value="PH_PLEKHG1_G2_G3"/>
</dbReference>
<feature type="region of interest" description="Disordered" evidence="3">
    <location>
        <begin position="533"/>
        <end position="587"/>
    </location>
</feature>
<dbReference type="SUPFAM" id="SSF48065">
    <property type="entry name" value="DBL homology domain (DH-domain)"/>
    <property type="match status" value="1"/>
</dbReference>
<dbReference type="CDD" id="cd13243">
    <property type="entry name" value="PH_PLEKHG1_G2_G3"/>
    <property type="match status" value="1"/>
</dbReference>
<dbReference type="InterPro" id="IPR035899">
    <property type="entry name" value="DBL_dom_sf"/>
</dbReference>
<feature type="compositionally biased region" description="Basic and acidic residues" evidence="3">
    <location>
        <begin position="542"/>
        <end position="556"/>
    </location>
</feature>
<keyword evidence="2" id="KW-0175">Coiled coil</keyword>
<reference evidence="7 8" key="1">
    <citation type="submission" date="2025-04" db="UniProtKB">
        <authorList>
            <consortium name="RefSeq"/>
        </authorList>
    </citation>
    <scope>IDENTIFICATION</scope>
</reference>
<evidence type="ECO:0000313" key="6">
    <source>
        <dbReference type="Proteomes" id="UP000504632"/>
    </source>
</evidence>
<evidence type="ECO:0000256" key="1">
    <source>
        <dbReference type="ARBA" id="ARBA00022553"/>
    </source>
</evidence>
<feature type="domain" description="DH" evidence="5">
    <location>
        <begin position="105"/>
        <end position="285"/>
    </location>
</feature>
<evidence type="ECO:0000259" key="4">
    <source>
        <dbReference type="PROSITE" id="PS50003"/>
    </source>
</evidence>
<feature type="region of interest" description="Disordered" evidence="3">
    <location>
        <begin position="993"/>
        <end position="1019"/>
    </location>
</feature>
<dbReference type="CDD" id="cd00160">
    <property type="entry name" value="RhoGEF"/>
    <property type="match status" value="1"/>
</dbReference>
<feature type="compositionally biased region" description="Basic and acidic residues" evidence="3">
    <location>
        <begin position="1007"/>
        <end position="1019"/>
    </location>
</feature>
<dbReference type="GO" id="GO:2000114">
    <property type="term" value="P:regulation of establishment of cell polarity"/>
    <property type="evidence" value="ECO:0007669"/>
    <property type="project" value="TreeGrafter"/>
</dbReference>
<evidence type="ECO:0000259" key="5">
    <source>
        <dbReference type="PROSITE" id="PS50010"/>
    </source>
</evidence>
<dbReference type="InterPro" id="IPR055251">
    <property type="entry name" value="SOS1_NGEF_PH"/>
</dbReference>
<feature type="compositionally biased region" description="Low complexity" evidence="3">
    <location>
        <begin position="993"/>
        <end position="1003"/>
    </location>
</feature>
<feature type="region of interest" description="Disordered" evidence="3">
    <location>
        <begin position="957"/>
        <end position="978"/>
    </location>
</feature>
<dbReference type="InterPro" id="IPR001849">
    <property type="entry name" value="PH_domain"/>
</dbReference>
<protein>
    <submittedName>
        <fullName evidence="7 8">Pleckstrin homology domain-containing family G member 3-like isoform X1</fullName>
    </submittedName>
</protein>
<dbReference type="Gene3D" id="2.30.29.30">
    <property type="entry name" value="Pleckstrin-homology domain (PH domain)/Phosphotyrosine-binding domain (PTB)"/>
    <property type="match status" value="1"/>
</dbReference>
<dbReference type="PROSITE" id="PS50010">
    <property type="entry name" value="DH_2"/>
    <property type="match status" value="1"/>
</dbReference>
<dbReference type="SMART" id="SM00325">
    <property type="entry name" value="RhoGEF"/>
    <property type="match status" value="1"/>
</dbReference>
<dbReference type="InterPro" id="IPR011993">
    <property type="entry name" value="PH-like_dom_sf"/>
</dbReference>
<name>A0A6J2VBP0_CHACN</name>
<keyword evidence="1" id="KW-0597">Phosphoprotein</keyword>
<feature type="coiled-coil region" evidence="2">
    <location>
        <begin position="690"/>
        <end position="717"/>
    </location>
</feature>
<evidence type="ECO:0000313" key="8">
    <source>
        <dbReference type="RefSeq" id="XP_030629722.1"/>
    </source>
</evidence>
<dbReference type="PANTHER" id="PTHR45924:SF4">
    <property type="entry name" value="PLECKSTRIN HOMOLOGY DOMAIN-CONTAINING FAMILY G MEMBER 3"/>
    <property type="match status" value="1"/>
</dbReference>
<evidence type="ECO:0000256" key="3">
    <source>
        <dbReference type="SAM" id="MobiDB-lite"/>
    </source>
</evidence>
<sequence length="1376" mass="156088">MGSNDQQSAEDKWPVSLYCSQSYEPLCNDQNSTAAPLLPSGLQLELTHPESTQETKKVQDVTSDRSTCPGNNSTITLIRPDPELLSGPPLPFATETMAPNPQLTYLDRVVMEIIETERMYVRDLRIIVEDYLSHIIDTRTLSIKPEQVCSLFGNIEDIYEFNSELLQSLDMCDNDPVAVARCFVDKREYFEIYTQYCTNYPNSVATLTDCMQNKTLAKFFRDRQAFLNSSLPLGSYLLKPVQRILKYHLLLQEIANHYDSEEEGYEVVEEAINTMTGVAWYINDMKRKHEHAVRVQEIQSLLINWKGPDLTTYGELVLEGTFHVQRAKNERTLFLFDKILLITKKRGENYIYKHHIMCSTLMLIESAKDSLRFSVTHYKHPKQPHTVQAKTAEEKRVWAHHIKRLILENHHAVIPQKAKEAILDMYSVSKYRYSPERLKNAMSCHGENFSGGWRRGRRQSEPGQEITRSTTVATLKHAESEGTLLMDRNKCSLQPSASEHTLGLTPLKPEPQRSSMQELSLNTDSLLQHSLNDREEEMEDTELCKEGKELKQNDVEQKEEEESGDDSVTMGDDQNEDGNDLFEQNEPVRMESHTRFEEEAHDMDETFILTEEVSEELSPEGGLSWWRETESTEAIEPEIVPELPNRHPLGSERPNENGECIDCGENMKDFVDASFLLKPNDESEMIKTYNEKEFCQIENIQEEEEDLEDELMPMMESRNMIVPSFGLDNGNIIGEDIICSQSSCTLIVDSEEVETENTQTLIGSSTEQPPLYLTGETSISFPNLDGLLDTDQKLTKKGDTLSKKDRLLIHKIRRYYEHAEKQDASFRIRRRESLSYIPVGLVRNLSRQLNGISTDDNIAVHKKSAHISRPTSWDVFNLPGLEKEKVVERIPEPVTHDRVDGYSSNLSSQSVAVVIKDSESRPSSDVMKECHDIQVKVSEASMQSQETLKSIVGDHTIETSPDMLQKESAATTNPDSEYSEKLLIVEESDLCTTGEGTFTPTPTNISLDKRDEGQGQEKDSNEIFKCQLRSRVSQASLPKIISLRSAAEDDVILQDMERVKNKVFQLARQYSQRIKNNRLVSQRAKTAEGQLKPRNVLSVQEEIPKSQKSERAISCLMSLSSYEQGVQQESLTPSSAVPAQNLHSPIYTEILHWPDVQALRSKYSFRYSESIPSRPHPVSRSCSVPDKMLKIEPEMPSTQTSISNNSTSCNGTTEQKEAFADIKTSPNEALLNLSSGNEGLTKVCRVHSLDQVLGTLHLNEFQNHPETQIHGYYVSGESTLPGERKIIIIERLTGTKPEESLVVTGKEEKEMCEENQLGLKQSTGAKDKSKEKVVGSHDMVDIAKKYPVTSLKNTESSQQSVVKNLREKFQSLSSFT</sequence>
<dbReference type="RefSeq" id="XP_030629722.1">
    <property type="nucleotide sequence ID" value="XM_030773862.1"/>
</dbReference>
<keyword evidence="6" id="KW-1185">Reference proteome</keyword>